<reference evidence="11 12" key="1">
    <citation type="submission" date="2019-06" db="EMBL/GenBank/DDBJ databases">
        <title>Sequencing the genomes of 1000 actinobacteria strains.</title>
        <authorList>
            <person name="Klenk H.-P."/>
        </authorList>
    </citation>
    <scope>NUCLEOTIDE SEQUENCE [LARGE SCALE GENOMIC DNA]</scope>
    <source>
        <strain evidence="11 12">DSM 19560</strain>
    </source>
</reference>
<keyword evidence="6" id="KW-1278">Translocase</keyword>
<evidence type="ECO:0000313" key="12">
    <source>
        <dbReference type="Proteomes" id="UP000318297"/>
    </source>
</evidence>
<comment type="subcellular location">
    <subcellularLocation>
        <location evidence="1">Cell membrane</location>
        <topology evidence="1">Peripheral membrane protein</topology>
        <orientation evidence="1">Cytoplasmic side</orientation>
    </subcellularLocation>
</comment>
<keyword evidence="3" id="KW-1003">Cell membrane</keyword>
<dbReference type="InterPro" id="IPR003439">
    <property type="entry name" value="ABC_transporter-like_ATP-bd"/>
</dbReference>
<evidence type="ECO:0000256" key="3">
    <source>
        <dbReference type="ARBA" id="ARBA00022475"/>
    </source>
</evidence>
<keyword evidence="4" id="KW-0547">Nucleotide-binding</keyword>
<gene>
    <name evidence="11" type="ORF">BKA23_3318</name>
</gene>
<dbReference type="PANTHER" id="PTHR42711">
    <property type="entry name" value="ABC TRANSPORTER ATP-BINDING PROTEIN"/>
    <property type="match status" value="1"/>
</dbReference>
<comment type="similarity">
    <text evidence="9">Belongs to the ABC transporter superfamily. Drug exporter-1 (DrugE1) (TC 3.A.1.105) family.</text>
</comment>
<evidence type="ECO:0000256" key="8">
    <source>
        <dbReference type="ARBA" id="ARBA00023251"/>
    </source>
</evidence>
<keyword evidence="5 11" id="KW-0067">ATP-binding</keyword>
<dbReference type="GO" id="GO:0043215">
    <property type="term" value="P:daunorubicin transport"/>
    <property type="evidence" value="ECO:0007669"/>
    <property type="project" value="InterPro"/>
</dbReference>
<evidence type="ECO:0000256" key="6">
    <source>
        <dbReference type="ARBA" id="ARBA00022967"/>
    </source>
</evidence>
<feature type="domain" description="ABC transporter" evidence="10">
    <location>
        <begin position="19"/>
        <end position="249"/>
    </location>
</feature>
<proteinExistence type="inferred from homology"/>
<dbReference type="PROSITE" id="PS00211">
    <property type="entry name" value="ABC_TRANSPORTER_1"/>
    <property type="match status" value="1"/>
</dbReference>
<dbReference type="PROSITE" id="PS50893">
    <property type="entry name" value="ABC_TRANSPORTER_2"/>
    <property type="match status" value="1"/>
</dbReference>
<accession>A0A561DX57</accession>
<keyword evidence="12" id="KW-1185">Reference proteome</keyword>
<dbReference type="GO" id="GO:1900753">
    <property type="term" value="P:doxorubicin transport"/>
    <property type="evidence" value="ECO:0007669"/>
    <property type="project" value="InterPro"/>
</dbReference>
<dbReference type="PANTHER" id="PTHR42711:SF19">
    <property type="entry name" value="DOXORUBICIN RESISTANCE ATP-BINDING PROTEIN DRRA"/>
    <property type="match status" value="1"/>
</dbReference>
<name>A0A561DX57_9MICO</name>
<evidence type="ECO:0000259" key="10">
    <source>
        <dbReference type="PROSITE" id="PS50893"/>
    </source>
</evidence>
<evidence type="ECO:0000313" key="11">
    <source>
        <dbReference type="EMBL" id="TWE07951.1"/>
    </source>
</evidence>
<sequence>MSVMTDNPRPLQSLGDKAVEVRQLTCRFGDFVAVDGIDLDVPAGSVLGLLGPNGAGKTTTVRVLATLLKPSGGTARVFGHDVVQQSHRVRSLIGLTGQYASVDEELTARENLMIFGRLQGHSRAAARRRGVELLDEFALGEAADRPVRAFSGGMRRRLDLAASLIAEPPLIFLDEPTTGLDPRTRQQMWDTARRLVAAGSTLVLTTQYLEEADQLADNIVVIDRGRIVAQGTADELKSSLAPATLRVVPTDHDDMPVVRQVLHQLTGHEPQTQDNREVAVPVEDTALVTEALILLQDRGVHIEEVGVHKPTLDEVFLSLTGGSSSDTDDSGAAVIEQEVGA</sequence>
<dbReference type="AlphaFoldDB" id="A0A561DX57"/>
<keyword evidence="7" id="KW-0472">Membrane</keyword>
<dbReference type="Pfam" id="PF00005">
    <property type="entry name" value="ABC_tran"/>
    <property type="match status" value="1"/>
</dbReference>
<dbReference type="Proteomes" id="UP000318297">
    <property type="component" value="Unassembled WGS sequence"/>
</dbReference>
<dbReference type="NCBIfam" id="TIGR01188">
    <property type="entry name" value="drrA"/>
    <property type="match status" value="1"/>
</dbReference>
<dbReference type="GO" id="GO:0005886">
    <property type="term" value="C:plasma membrane"/>
    <property type="evidence" value="ECO:0007669"/>
    <property type="project" value="UniProtKB-SubCell"/>
</dbReference>
<evidence type="ECO:0000256" key="9">
    <source>
        <dbReference type="ARBA" id="ARBA00049985"/>
    </source>
</evidence>
<dbReference type="GO" id="GO:0005524">
    <property type="term" value="F:ATP binding"/>
    <property type="evidence" value="ECO:0007669"/>
    <property type="project" value="UniProtKB-KW"/>
</dbReference>
<evidence type="ECO:0000256" key="4">
    <source>
        <dbReference type="ARBA" id="ARBA00022741"/>
    </source>
</evidence>
<dbReference type="Gene3D" id="3.40.50.300">
    <property type="entry name" value="P-loop containing nucleotide triphosphate hydrolases"/>
    <property type="match status" value="1"/>
</dbReference>
<dbReference type="EMBL" id="VIVQ01000004">
    <property type="protein sequence ID" value="TWE07951.1"/>
    <property type="molecule type" value="Genomic_DNA"/>
</dbReference>
<dbReference type="SUPFAM" id="SSF52540">
    <property type="entry name" value="P-loop containing nucleoside triphosphate hydrolases"/>
    <property type="match status" value="1"/>
</dbReference>
<keyword evidence="2" id="KW-0813">Transport</keyword>
<protein>
    <submittedName>
        <fullName evidence="11">ABC-2 type transport system ATP-binding protein</fullName>
    </submittedName>
</protein>
<dbReference type="GO" id="GO:0046677">
    <property type="term" value="P:response to antibiotic"/>
    <property type="evidence" value="ECO:0007669"/>
    <property type="project" value="UniProtKB-KW"/>
</dbReference>
<dbReference type="InterPro" id="IPR017871">
    <property type="entry name" value="ABC_transporter-like_CS"/>
</dbReference>
<dbReference type="GO" id="GO:0016887">
    <property type="term" value="F:ATP hydrolysis activity"/>
    <property type="evidence" value="ECO:0007669"/>
    <property type="project" value="InterPro"/>
</dbReference>
<dbReference type="FunFam" id="3.40.50.300:FF:000589">
    <property type="entry name" value="ABC transporter, ATP-binding subunit"/>
    <property type="match status" value="1"/>
</dbReference>
<dbReference type="SMART" id="SM00382">
    <property type="entry name" value="AAA"/>
    <property type="match status" value="1"/>
</dbReference>
<evidence type="ECO:0000256" key="1">
    <source>
        <dbReference type="ARBA" id="ARBA00004413"/>
    </source>
</evidence>
<dbReference type="InterPro" id="IPR005894">
    <property type="entry name" value="DrrA"/>
</dbReference>
<comment type="caution">
    <text evidence="11">The sequence shown here is derived from an EMBL/GenBank/DDBJ whole genome shotgun (WGS) entry which is preliminary data.</text>
</comment>
<evidence type="ECO:0000256" key="7">
    <source>
        <dbReference type="ARBA" id="ARBA00023136"/>
    </source>
</evidence>
<evidence type="ECO:0000256" key="5">
    <source>
        <dbReference type="ARBA" id="ARBA00022840"/>
    </source>
</evidence>
<evidence type="ECO:0000256" key="2">
    <source>
        <dbReference type="ARBA" id="ARBA00022448"/>
    </source>
</evidence>
<keyword evidence="8" id="KW-0046">Antibiotic resistance</keyword>
<dbReference type="InterPro" id="IPR003593">
    <property type="entry name" value="AAA+_ATPase"/>
</dbReference>
<dbReference type="InterPro" id="IPR050763">
    <property type="entry name" value="ABC_transporter_ATP-binding"/>
</dbReference>
<dbReference type="InterPro" id="IPR027417">
    <property type="entry name" value="P-loop_NTPase"/>
</dbReference>
<organism evidence="11 12">
    <name type="scientific">Rudaeicoccus suwonensis</name>
    <dbReference type="NCBI Taxonomy" id="657409"/>
    <lineage>
        <taxon>Bacteria</taxon>
        <taxon>Bacillati</taxon>
        <taxon>Actinomycetota</taxon>
        <taxon>Actinomycetes</taxon>
        <taxon>Micrococcales</taxon>
        <taxon>Dermacoccaceae</taxon>
        <taxon>Rudaeicoccus</taxon>
    </lineage>
</organism>